<organism evidence="2">
    <name type="scientific">Schizophyllum commune (strain H4-8 / FGSC 9210)</name>
    <name type="common">Split gill fungus</name>
    <dbReference type="NCBI Taxonomy" id="578458"/>
    <lineage>
        <taxon>Eukaryota</taxon>
        <taxon>Fungi</taxon>
        <taxon>Dikarya</taxon>
        <taxon>Basidiomycota</taxon>
        <taxon>Agaricomycotina</taxon>
        <taxon>Agaricomycetes</taxon>
        <taxon>Agaricomycetidae</taxon>
        <taxon>Agaricales</taxon>
        <taxon>Schizophyllaceae</taxon>
        <taxon>Schizophyllum</taxon>
    </lineage>
</organism>
<dbReference type="HOGENOM" id="CLU_1343941_0_0_1"/>
<evidence type="ECO:0000313" key="1">
    <source>
        <dbReference type="EMBL" id="EFI98634.1"/>
    </source>
</evidence>
<accession>D8Q273</accession>
<dbReference type="KEGG" id="scm:SCHCO_02496748"/>
<reference evidence="1 2" key="1">
    <citation type="journal article" date="2010" name="Nat. Biotechnol.">
        <title>Genome sequence of the model mushroom Schizophyllum commune.</title>
        <authorList>
            <person name="Ohm R.A."/>
            <person name="de Jong J.F."/>
            <person name="Lugones L.G."/>
            <person name="Aerts A."/>
            <person name="Kothe E."/>
            <person name="Stajich J.E."/>
            <person name="de Vries R.P."/>
            <person name="Record E."/>
            <person name="Levasseur A."/>
            <person name="Baker S.E."/>
            <person name="Bartholomew K.A."/>
            <person name="Coutinho P.M."/>
            <person name="Erdmann S."/>
            <person name="Fowler T.J."/>
            <person name="Gathman A.C."/>
            <person name="Lombard V."/>
            <person name="Henrissat B."/>
            <person name="Knabe N."/>
            <person name="Kuees U."/>
            <person name="Lilly W.W."/>
            <person name="Lindquist E."/>
            <person name="Lucas S."/>
            <person name="Magnuson J.K."/>
            <person name="Piumi F."/>
            <person name="Raudaskoski M."/>
            <person name="Salamov A."/>
            <person name="Schmutz J."/>
            <person name="Schwarze F.W.M.R."/>
            <person name="vanKuyk P.A."/>
            <person name="Horton J.S."/>
            <person name="Grigoriev I.V."/>
            <person name="Woesten H.A.B."/>
        </authorList>
    </citation>
    <scope>NUCLEOTIDE SEQUENCE [LARGE SCALE GENOMIC DNA]</scope>
    <source>
        <strain evidence="2">H4-8 / FGSC 9210</strain>
    </source>
</reference>
<gene>
    <name evidence="1" type="ORF">SCHCODRAFT_85097</name>
</gene>
<dbReference type="Proteomes" id="UP000007431">
    <property type="component" value="Unassembled WGS sequence"/>
</dbReference>
<sequence>MPRLRKLCLTFFSMRPINAATKAYLRGLKTVEHLHLTHSPGDFIVPLSSAHMAPMSRRRSITALQDMSMADVRDVLNGTTTPAEDLLFPELHTVSLNTLKASDVAWLCNLVAVRAPRIRTVQLSSSAMRHLEGSLRRRGDKIETSPLTVLGSRRHAEDVQLPKDVGRWLRERVRVEAEEEHREGLHQLSRDVVDGIGITQEFTL</sequence>
<dbReference type="AlphaFoldDB" id="D8Q273"/>
<dbReference type="EMBL" id="GL377305">
    <property type="protein sequence ID" value="EFI98634.1"/>
    <property type="molecule type" value="Genomic_DNA"/>
</dbReference>
<dbReference type="InParanoid" id="D8Q273"/>
<name>D8Q273_SCHCM</name>
<keyword evidence="2" id="KW-1185">Reference proteome</keyword>
<proteinExistence type="predicted"/>
<evidence type="ECO:0000313" key="2">
    <source>
        <dbReference type="Proteomes" id="UP000007431"/>
    </source>
</evidence>
<dbReference type="RefSeq" id="XP_003033537.1">
    <property type="nucleotide sequence ID" value="XM_003033491.1"/>
</dbReference>
<protein>
    <submittedName>
        <fullName evidence="1">Expressed protein</fullName>
    </submittedName>
</protein>
<dbReference type="VEuPathDB" id="FungiDB:SCHCODRAFT_02496748"/>
<dbReference type="OrthoDB" id="3048040at2759"/>
<dbReference type="GeneID" id="9592904"/>